<sequence>MPRLSFKPGLIFHLQHSEHSEHYQLTEIDYPLRLQTFIQRICSAIQLVTKGDDTLAVAMLQQKIGSDIRRYFAEV</sequence>
<evidence type="ECO:0000313" key="2">
    <source>
        <dbReference type="Proteomes" id="UP000245383"/>
    </source>
</evidence>
<reference evidence="1 2" key="1">
    <citation type="journal article" date="2018" name="MBio">
        <title>Comparative Genomics Reveals the Core Gene Toolbox for the Fungus-Insect Symbiosis.</title>
        <authorList>
            <person name="Wang Y."/>
            <person name="Stata M."/>
            <person name="Wang W."/>
            <person name="Stajich J.E."/>
            <person name="White M.M."/>
            <person name="Moncalvo J.M."/>
        </authorList>
    </citation>
    <scope>NUCLEOTIDE SEQUENCE [LARGE SCALE GENOMIC DNA]</scope>
    <source>
        <strain evidence="1 2">SWE-8-4</strain>
    </source>
</reference>
<accession>A0A2T9YXZ0</accession>
<organism evidence="1 2">
    <name type="scientific">Smittium simulii</name>
    <dbReference type="NCBI Taxonomy" id="133385"/>
    <lineage>
        <taxon>Eukaryota</taxon>
        <taxon>Fungi</taxon>
        <taxon>Fungi incertae sedis</taxon>
        <taxon>Zoopagomycota</taxon>
        <taxon>Kickxellomycotina</taxon>
        <taxon>Harpellomycetes</taxon>
        <taxon>Harpellales</taxon>
        <taxon>Legeriomycetaceae</taxon>
        <taxon>Smittium</taxon>
    </lineage>
</organism>
<keyword evidence="2" id="KW-1185">Reference proteome</keyword>
<dbReference type="Proteomes" id="UP000245383">
    <property type="component" value="Unassembled WGS sequence"/>
</dbReference>
<gene>
    <name evidence="1" type="ORF">BB561_000708</name>
</gene>
<name>A0A2T9YXZ0_9FUNG</name>
<comment type="caution">
    <text evidence="1">The sequence shown here is derived from an EMBL/GenBank/DDBJ whole genome shotgun (WGS) entry which is preliminary data.</text>
</comment>
<dbReference type="EMBL" id="MBFR01000016">
    <property type="protein sequence ID" value="PVU97211.1"/>
    <property type="molecule type" value="Genomic_DNA"/>
</dbReference>
<proteinExistence type="predicted"/>
<protein>
    <submittedName>
        <fullName evidence="1">Uncharacterized protein</fullName>
    </submittedName>
</protein>
<dbReference type="AlphaFoldDB" id="A0A2T9YXZ0"/>
<evidence type="ECO:0000313" key="1">
    <source>
        <dbReference type="EMBL" id="PVU97211.1"/>
    </source>
</evidence>